<dbReference type="Proteomes" id="UP001549920">
    <property type="component" value="Unassembled WGS sequence"/>
</dbReference>
<dbReference type="EMBL" id="JBEUOH010000019">
    <property type="protein sequence ID" value="KAL0870166.1"/>
    <property type="molecule type" value="Genomic_DNA"/>
</dbReference>
<keyword evidence="1" id="KW-0812">Transmembrane</keyword>
<dbReference type="InterPro" id="IPR052728">
    <property type="entry name" value="O2_lipid_transport_reg"/>
</dbReference>
<feature type="transmembrane region" description="Helical" evidence="1">
    <location>
        <begin position="440"/>
        <end position="458"/>
    </location>
</feature>
<feature type="transmembrane region" description="Helical" evidence="1">
    <location>
        <begin position="509"/>
        <end position="531"/>
    </location>
</feature>
<evidence type="ECO:0000313" key="4">
    <source>
        <dbReference type="EMBL" id="KAL0870166.1"/>
    </source>
</evidence>
<proteinExistence type="predicted"/>
<evidence type="ECO:0000256" key="2">
    <source>
        <dbReference type="SAM" id="SignalP"/>
    </source>
</evidence>
<feature type="domain" description="Acyltransferase 3" evidence="3">
    <location>
        <begin position="214"/>
        <end position="589"/>
    </location>
</feature>
<comment type="caution">
    <text evidence="4">The sequence shown here is derived from an EMBL/GenBank/DDBJ whole genome shotgun (WGS) entry which is preliminary data.</text>
</comment>
<accession>A0ABR3HIE1</accession>
<feature type="transmembrane region" description="Helical" evidence="1">
    <location>
        <begin position="389"/>
        <end position="408"/>
    </location>
</feature>
<feature type="signal peptide" evidence="2">
    <location>
        <begin position="1"/>
        <end position="18"/>
    </location>
</feature>
<feature type="transmembrane region" description="Helical" evidence="1">
    <location>
        <begin position="588"/>
        <end position="604"/>
    </location>
</feature>
<feature type="transmembrane region" description="Helical" evidence="1">
    <location>
        <begin position="217"/>
        <end position="236"/>
    </location>
</feature>
<dbReference type="InterPro" id="IPR002656">
    <property type="entry name" value="Acyl_transf_3_dom"/>
</dbReference>
<evidence type="ECO:0000256" key="1">
    <source>
        <dbReference type="SAM" id="Phobius"/>
    </source>
</evidence>
<reference evidence="4 5" key="1">
    <citation type="submission" date="2024-06" db="EMBL/GenBank/DDBJ databases">
        <title>A chromosome-level genome assembly of beet webworm, Loxostege sticticalis.</title>
        <authorList>
            <person name="Zhang Y."/>
        </authorList>
    </citation>
    <scope>NUCLEOTIDE SEQUENCE [LARGE SCALE GENOMIC DNA]</scope>
    <source>
        <strain evidence="4">AQ026</strain>
        <tissue evidence="4">Whole body</tissue>
    </source>
</reference>
<dbReference type="Pfam" id="PF01757">
    <property type="entry name" value="Acyl_transf_3"/>
    <property type="match status" value="1"/>
</dbReference>
<keyword evidence="5" id="KW-1185">Reference proteome</keyword>
<gene>
    <name evidence="4" type="ORF">ABMA27_006312</name>
</gene>
<evidence type="ECO:0000259" key="3">
    <source>
        <dbReference type="Pfam" id="PF01757"/>
    </source>
</evidence>
<feature type="transmembrane region" description="Helical" evidence="1">
    <location>
        <begin position="300"/>
        <end position="318"/>
    </location>
</feature>
<dbReference type="PANTHER" id="PTHR11161:SF22">
    <property type="entry name" value="ACYLTRANSFERASE 3 DOMAIN-CONTAINING PROTEIN-RELATED"/>
    <property type="match status" value="1"/>
</dbReference>
<feature type="transmembrane region" description="Helical" evidence="1">
    <location>
        <begin position="552"/>
        <end position="568"/>
    </location>
</feature>
<keyword evidence="2" id="KW-0732">Signal</keyword>
<feature type="transmembrane region" description="Helical" evidence="1">
    <location>
        <begin position="363"/>
        <end position="382"/>
    </location>
</feature>
<feature type="transmembrane region" description="Helical" evidence="1">
    <location>
        <begin position="256"/>
        <end position="276"/>
    </location>
</feature>
<sequence length="707" mass="79840">MEKLLIFGLLFLVHHTTSENVIYKLSKEEYSRMPPKNNLDRFELCMNQPNGVYCTAHADVVSDGPSELLDMMKAYSAHRVKHYNYTELLYGLCLTRTCRNFYNGSEDEADMRVAAEACLNHSLSQEYGLKTRVTELNCYQENKSKFEVDWLDWAVTILISAIVALNVLGTVYDVNRDETKPGNSVLLAFSLRRNWNQLVAPPSEDPKLVRLRPINGIRVITSILVILGHTPLPLVIAAENTTWLENAYEVTAFHTLAQGHLITQSFFLISGLLLTYNTQLYAEKKKVTLKMFPMAILNRWLRLTPINIVSLLISSTWLKTTPYGPLWQECIGNEVHDCRNYWFYNLFYINNIIDHSQCILQTWYLACDMHMHIVGLLVIILAPSAKVRWWLLGALYAVGIAWPAYNIYTMDLDPTLLASPTTMGKFFVSDPTFNYVYKRTYANLPSFIIGMVFGYLVYDWHQRKVFEKDLTKYRFIYWMLFPLLLVVTTSAAFLYCGDEPRASMGWRLVFLPVVKPLFSTLVMLIMLGAMFKIENFQRSILEWSGWMPLSRISYCIYAFHVGVLRYIGGTRSTLMHFSLSHLMHDYSGITMLTIQVALFFYLFVEVPFTHLVKQAFGVKLPSKEAVNGTAINNGTANGTAGKGTTANGTAANGTAVNGIKKNGDLNGSAVHSNGFNGAAVHATALNGSAMNGHALKEEISAGKDKDA</sequence>
<feature type="transmembrane region" description="Helical" evidence="1">
    <location>
        <begin position="478"/>
        <end position="497"/>
    </location>
</feature>
<feature type="transmembrane region" description="Helical" evidence="1">
    <location>
        <begin position="150"/>
        <end position="172"/>
    </location>
</feature>
<evidence type="ECO:0000313" key="5">
    <source>
        <dbReference type="Proteomes" id="UP001549920"/>
    </source>
</evidence>
<name>A0ABR3HIE1_LOXSC</name>
<dbReference type="PANTHER" id="PTHR11161">
    <property type="entry name" value="O-ACYLTRANSFERASE"/>
    <property type="match status" value="1"/>
</dbReference>
<organism evidence="4 5">
    <name type="scientific">Loxostege sticticalis</name>
    <name type="common">Beet webworm moth</name>
    <dbReference type="NCBI Taxonomy" id="481309"/>
    <lineage>
        <taxon>Eukaryota</taxon>
        <taxon>Metazoa</taxon>
        <taxon>Ecdysozoa</taxon>
        <taxon>Arthropoda</taxon>
        <taxon>Hexapoda</taxon>
        <taxon>Insecta</taxon>
        <taxon>Pterygota</taxon>
        <taxon>Neoptera</taxon>
        <taxon>Endopterygota</taxon>
        <taxon>Lepidoptera</taxon>
        <taxon>Glossata</taxon>
        <taxon>Ditrysia</taxon>
        <taxon>Pyraloidea</taxon>
        <taxon>Crambidae</taxon>
        <taxon>Pyraustinae</taxon>
        <taxon>Loxostege</taxon>
    </lineage>
</organism>
<protein>
    <recommendedName>
        <fullName evidence="3">Acyltransferase 3 domain-containing protein</fullName>
    </recommendedName>
</protein>
<feature type="chain" id="PRO_5045162882" description="Acyltransferase 3 domain-containing protein" evidence="2">
    <location>
        <begin position="19"/>
        <end position="707"/>
    </location>
</feature>
<keyword evidence="1" id="KW-0472">Membrane</keyword>
<keyword evidence="1" id="KW-1133">Transmembrane helix</keyword>